<sequence>MDADKIKKLIDDHPRIFSHLQEISCSNGWYNLLYSLCNTIEFHLKDLPEEERNQMYAVQIKSKFGGLRFYCNKTTPFMDGAITLAEELTNNVCEICGSFGGHKNVNGWYATLCDTHFLQELNRKF</sequence>
<name>A0A6J5RR57_9CAUD</name>
<gene>
    <name evidence="1" type="ORF">UFOVP1290_297</name>
</gene>
<evidence type="ECO:0000313" key="1">
    <source>
        <dbReference type="EMBL" id="CAB4196777.1"/>
    </source>
</evidence>
<organism evidence="1">
    <name type="scientific">uncultured Caudovirales phage</name>
    <dbReference type="NCBI Taxonomy" id="2100421"/>
    <lineage>
        <taxon>Viruses</taxon>
        <taxon>Duplodnaviria</taxon>
        <taxon>Heunggongvirae</taxon>
        <taxon>Uroviricota</taxon>
        <taxon>Caudoviricetes</taxon>
        <taxon>Peduoviridae</taxon>
        <taxon>Maltschvirus</taxon>
        <taxon>Maltschvirus maltsch</taxon>
    </lineage>
</organism>
<accession>A0A6J5RR57</accession>
<dbReference type="EMBL" id="LR797252">
    <property type="protein sequence ID" value="CAB4196777.1"/>
    <property type="molecule type" value="Genomic_DNA"/>
</dbReference>
<reference evidence="1" key="1">
    <citation type="submission" date="2020-05" db="EMBL/GenBank/DDBJ databases">
        <authorList>
            <person name="Chiriac C."/>
            <person name="Salcher M."/>
            <person name="Ghai R."/>
            <person name="Kavagutti S V."/>
        </authorList>
    </citation>
    <scope>NUCLEOTIDE SEQUENCE</scope>
</reference>
<protein>
    <submittedName>
        <fullName evidence="1">Uncharacterized protein</fullName>
    </submittedName>
</protein>
<proteinExistence type="predicted"/>